<feature type="binding site" evidence="13">
    <location>
        <position position="263"/>
    </location>
    <ligand>
        <name>a divalent metal cation</name>
        <dbReference type="ChEBI" id="CHEBI:60240"/>
    </ligand>
</feature>
<dbReference type="eggNOG" id="KOG1342">
    <property type="taxonomic scope" value="Eukaryota"/>
</dbReference>
<dbReference type="OMA" id="NIPLMMV"/>
<dbReference type="FunFam" id="3.40.800.20:FF:000001">
    <property type="entry name" value="Histone deacetylase"/>
    <property type="match status" value="1"/>
</dbReference>
<dbReference type="GO" id="GO:0040029">
    <property type="term" value="P:epigenetic regulation of gene expression"/>
    <property type="evidence" value="ECO:0000318"/>
    <property type="project" value="GO_Central"/>
</dbReference>
<evidence type="ECO:0000256" key="10">
    <source>
        <dbReference type="PIRNR" id="PIRNR037913"/>
    </source>
</evidence>
<evidence type="ECO:0000256" key="5">
    <source>
        <dbReference type="ARBA" id="ARBA00022853"/>
    </source>
</evidence>
<accession>A2D8N0</accession>
<keyword evidence="13" id="KW-0479">Metal-binding</keyword>
<keyword evidence="4 10" id="KW-0378">Hydrolase</keyword>
<dbReference type="FunCoup" id="A2D8N0">
    <property type="interactions" value="787"/>
</dbReference>
<evidence type="ECO:0000313" key="16">
    <source>
        <dbReference type="Proteomes" id="UP000001542"/>
    </source>
</evidence>
<dbReference type="PIRSF" id="PIRSF037913">
    <property type="entry name" value="His_deacetylse_1"/>
    <property type="match status" value="1"/>
</dbReference>
<evidence type="ECO:0000256" key="13">
    <source>
        <dbReference type="PIRSR" id="PIRSR037913-3"/>
    </source>
</evidence>
<keyword evidence="8 10" id="KW-0539">Nucleus</keyword>
<dbReference type="Proteomes" id="UP000001542">
    <property type="component" value="Unassembled WGS sequence"/>
</dbReference>
<dbReference type="Gene3D" id="3.40.800.20">
    <property type="entry name" value="Histone deacetylase domain"/>
    <property type="match status" value="1"/>
</dbReference>
<dbReference type="VEuPathDB" id="TrichDB:TVAGG3_0392310"/>
<comment type="subcellular location">
    <subcellularLocation>
        <location evidence="1 10">Nucleus</location>
    </subcellularLocation>
</comment>
<dbReference type="InterPro" id="IPR000286">
    <property type="entry name" value="HDACs"/>
</dbReference>
<dbReference type="OrthoDB" id="1918432at2759"/>
<evidence type="ECO:0000256" key="7">
    <source>
        <dbReference type="ARBA" id="ARBA00023163"/>
    </source>
</evidence>
<dbReference type="VEuPathDB" id="TrichDB:TVAG_185870"/>
<evidence type="ECO:0000256" key="8">
    <source>
        <dbReference type="ARBA" id="ARBA00023242"/>
    </source>
</evidence>
<evidence type="ECO:0000256" key="1">
    <source>
        <dbReference type="ARBA" id="ARBA00004123"/>
    </source>
</evidence>
<dbReference type="GO" id="GO:0000118">
    <property type="term" value="C:histone deacetylase complex"/>
    <property type="evidence" value="ECO:0000318"/>
    <property type="project" value="GO_Central"/>
</dbReference>
<dbReference type="SMR" id="A2D8N0"/>
<name>A2D8N0_TRIV3</name>
<dbReference type="EC" id="3.5.1.98" evidence="2 10"/>
<dbReference type="GO" id="GO:0004407">
    <property type="term" value="F:histone deacetylase activity"/>
    <property type="evidence" value="ECO:0000318"/>
    <property type="project" value="GO_Central"/>
</dbReference>
<feature type="binding site" evidence="13">
    <location>
        <position position="176"/>
    </location>
    <ligand>
        <name>a divalent metal cation</name>
        <dbReference type="ChEBI" id="CHEBI:60240"/>
    </ligand>
</feature>
<dbReference type="EMBL" id="DS113179">
    <property type="protein sequence ID" value="EAY23279.1"/>
    <property type="molecule type" value="Genomic_DNA"/>
</dbReference>
<keyword evidence="7 10" id="KW-0804">Transcription</keyword>
<comment type="similarity">
    <text evidence="9 10">Belongs to the histone deacetylase family. HD Type 1 subfamily.</text>
</comment>
<evidence type="ECO:0000259" key="14">
    <source>
        <dbReference type="Pfam" id="PF00850"/>
    </source>
</evidence>
<evidence type="ECO:0000256" key="4">
    <source>
        <dbReference type="ARBA" id="ARBA00022801"/>
    </source>
</evidence>
<dbReference type="PRINTS" id="PR01270">
    <property type="entry name" value="HDASUPER"/>
</dbReference>
<dbReference type="STRING" id="5722.A2D8N0"/>
<dbReference type="InterPro" id="IPR023801">
    <property type="entry name" value="His_deacetylse_dom"/>
</dbReference>
<keyword evidence="6 10" id="KW-0805">Transcription regulation</keyword>
<feature type="binding site" evidence="12">
    <location>
        <position position="302"/>
    </location>
    <ligand>
        <name>substrate</name>
    </ligand>
</feature>
<dbReference type="SUPFAM" id="SSF52768">
    <property type="entry name" value="Arginase/deacetylase"/>
    <property type="match status" value="1"/>
</dbReference>
<reference evidence="15" key="1">
    <citation type="submission" date="2006-10" db="EMBL/GenBank/DDBJ databases">
        <authorList>
            <person name="Amadeo P."/>
            <person name="Zhao Q."/>
            <person name="Wortman J."/>
            <person name="Fraser-Liggett C."/>
            <person name="Carlton J."/>
        </authorList>
    </citation>
    <scope>NUCLEOTIDE SEQUENCE</scope>
    <source>
        <strain evidence="15">G3</strain>
    </source>
</reference>
<feature type="active site" description="Proton acceptor" evidence="11">
    <location>
        <position position="139"/>
    </location>
</feature>
<keyword evidence="3" id="KW-0678">Repressor</keyword>
<dbReference type="Pfam" id="PF00850">
    <property type="entry name" value="Hist_deacetyl"/>
    <property type="match status" value="1"/>
</dbReference>
<comment type="catalytic activity">
    <reaction evidence="10">
        <text>N(6)-acetyl-L-lysyl-[histone] + H2O = L-lysyl-[histone] + acetate</text>
        <dbReference type="Rhea" id="RHEA:58196"/>
        <dbReference type="Rhea" id="RHEA-COMP:9845"/>
        <dbReference type="Rhea" id="RHEA-COMP:11338"/>
        <dbReference type="ChEBI" id="CHEBI:15377"/>
        <dbReference type="ChEBI" id="CHEBI:29969"/>
        <dbReference type="ChEBI" id="CHEBI:30089"/>
        <dbReference type="ChEBI" id="CHEBI:61930"/>
        <dbReference type="EC" id="3.5.1.98"/>
    </reaction>
</comment>
<reference evidence="15" key="2">
    <citation type="journal article" date="2007" name="Science">
        <title>Draft genome sequence of the sexually transmitted pathogen Trichomonas vaginalis.</title>
        <authorList>
            <person name="Carlton J.M."/>
            <person name="Hirt R.P."/>
            <person name="Silva J.C."/>
            <person name="Delcher A.L."/>
            <person name="Schatz M."/>
            <person name="Zhao Q."/>
            <person name="Wortman J.R."/>
            <person name="Bidwell S.L."/>
            <person name="Alsmark U.C.M."/>
            <person name="Besteiro S."/>
            <person name="Sicheritz-Ponten T."/>
            <person name="Noel C.J."/>
            <person name="Dacks J.B."/>
            <person name="Foster P.G."/>
            <person name="Simillion C."/>
            <person name="Van de Peer Y."/>
            <person name="Miranda-Saavedra D."/>
            <person name="Barton G.J."/>
            <person name="Westrop G.D."/>
            <person name="Mueller S."/>
            <person name="Dessi D."/>
            <person name="Fiori P.L."/>
            <person name="Ren Q."/>
            <person name="Paulsen I."/>
            <person name="Zhang H."/>
            <person name="Bastida-Corcuera F.D."/>
            <person name="Simoes-Barbosa A."/>
            <person name="Brown M.T."/>
            <person name="Hayes R.D."/>
            <person name="Mukherjee M."/>
            <person name="Okumura C.Y."/>
            <person name="Schneider R."/>
            <person name="Smith A.J."/>
            <person name="Vanacova S."/>
            <person name="Villalvazo M."/>
            <person name="Haas B.J."/>
            <person name="Pertea M."/>
            <person name="Feldblyum T.V."/>
            <person name="Utterback T.R."/>
            <person name="Shu C.L."/>
            <person name="Osoegawa K."/>
            <person name="de Jong P.J."/>
            <person name="Hrdy I."/>
            <person name="Horvathova L."/>
            <person name="Zubacova Z."/>
            <person name="Dolezal P."/>
            <person name="Malik S.B."/>
            <person name="Logsdon J.M. Jr."/>
            <person name="Henze K."/>
            <person name="Gupta A."/>
            <person name="Wang C.C."/>
            <person name="Dunne R.L."/>
            <person name="Upcroft J.A."/>
            <person name="Upcroft P."/>
            <person name="White O."/>
            <person name="Salzberg S.L."/>
            <person name="Tang P."/>
            <person name="Chiu C.-H."/>
            <person name="Lee Y.-S."/>
            <person name="Embley T.M."/>
            <person name="Coombs G.H."/>
            <person name="Mottram J.C."/>
            <person name="Tachezy J."/>
            <person name="Fraser-Liggett C.M."/>
            <person name="Johnson P.J."/>
        </authorList>
    </citation>
    <scope>NUCLEOTIDE SEQUENCE [LARGE SCALE GENOMIC DNA]</scope>
    <source>
        <strain evidence="15">G3</strain>
    </source>
</reference>
<feature type="domain" description="Histone deacetylase" evidence="14">
    <location>
        <begin position="26"/>
        <end position="317"/>
    </location>
</feature>
<dbReference type="PANTHER" id="PTHR10625:SF10">
    <property type="entry name" value="HISTONE DEACETYLASE HDAC1"/>
    <property type="match status" value="1"/>
</dbReference>
<dbReference type="KEGG" id="tva:5468841"/>
<dbReference type="PRINTS" id="PR01271">
    <property type="entry name" value="HISDACETLASE"/>
</dbReference>
<protein>
    <recommendedName>
        <fullName evidence="2 10">Histone deacetylase</fullName>
        <ecNumber evidence="2 10">3.5.1.98</ecNumber>
    </recommendedName>
</protein>
<sequence length="435" mass="49666">MADEKKKRIVYFYDEDVGNFFYAPNHPMKPHRIRMAHNLILSYNLFPKLQIYRPKKATVEELTRFHTPEYIQFLQMATPDNTQNQACLFDKFNVGEDSPVFEGLFEFCQSSAGGSISAARHLNSGHADIAINWAGGLHHAKKGEASGFCYVADCVLGILELLERYDRVMYIDIDIHHGDGVEEAFYTTDRVLTVSFHKFGNEFFPGTGHDKDIGLGKGRHYAVNVPLKDGMDDKSYHYIFKPIIKHLIEWYRPQAIFLQCGADSLTGDRLGSFNLTIHGHGECVNYVKSFKLPMLVAGGGGYTVRNVSRCWTYETAVLLDEEIEDKLPYHDYLGYYGPDYRLDLVPSNMANLNSQESLDHLIESITESIRHLPCAPSVQLCLKDPKKLLEDSDESDNEEFDDRLASRYVRTRLKINTLYNAEDENPEEDHDVPLN</sequence>
<evidence type="ECO:0000313" key="15">
    <source>
        <dbReference type="EMBL" id="EAY23279.1"/>
    </source>
</evidence>
<dbReference type="GO" id="GO:0046872">
    <property type="term" value="F:metal ion binding"/>
    <property type="evidence" value="ECO:0007669"/>
    <property type="project" value="UniProtKB-KW"/>
</dbReference>
<feature type="binding site" evidence="13">
    <location>
        <position position="174"/>
    </location>
    <ligand>
        <name>a divalent metal cation</name>
        <dbReference type="ChEBI" id="CHEBI:60240"/>
    </ligand>
</feature>
<gene>
    <name evidence="15" type="ORF">TVAG_185870</name>
</gene>
<dbReference type="AlphaFoldDB" id="A2D8N0"/>
<dbReference type="InterPro" id="IPR037138">
    <property type="entry name" value="His_deacetylse_dom_sf"/>
</dbReference>
<evidence type="ECO:0000256" key="12">
    <source>
        <dbReference type="PIRSR" id="PIRSR037913-2"/>
    </source>
</evidence>
<evidence type="ECO:0000256" key="6">
    <source>
        <dbReference type="ARBA" id="ARBA00023015"/>
    </source>
</evidence>
<feature type="binding site" evidence="12">
    <location>
        <position position="97"/>
    </location>
    <ligand>
        <name>substrate</name>
    </ligand>
</feature>
<evidence type="ECO:0000256" key="11">
    <source>
        <dbReference type="PIRSR" id="PIRSR037913-1"/>
    </source>
</evidence>
<evidence type="ECO:0000256" key="9">
    <source>
        <dbReference type="ARBA" id="ARBA00061569"/>
    </source>
</evidence>
<dbReference type="InParanoid" id="A2D8N0"/>
<evidence type="ECO:0000256" key="3">
    <source>
        <dbReference type="ARBA" id="ARBA00022491"/>
    </source>
</evidence>
<dbReference type="CDD" id="cd09991">
    <property type="entry name" value="HDAC_classI"/>
    <property type="match status" value="1"/>
</dbReference>
<dbReference type="PANTHER" id="PTHR10625">
    <property type="entry name" value="HISTONE DEACETYLASE HDAC1-RELATED"/>
    <property type="match status" value="1"/>
</dbReference>
<dbReference type="InterPro" id="IPR023696">
    <property type="entry name" value="Ureohydrolase_dom_sf"/>
</dbReference>
<feature type="binding site" evidence="12">
    <location>
        <position position="147"/>
    </location>
    <ligand>
        <name>substrate</name>
    </ligand>
</feature>
<keyword evidence="16" id="KW-1185">Reference proteome</keyword>
<evidence type="ECO:0000256" key="2">
    <source>
        <dbReference type="ARBA" id="ARBA00012111"/>
    </source>
</evidence>
<dbReference type="InterPro" id="IPR003084">
    <property type="entry name" value="HDAC_I/II"/>
</dbReference>
<dbReference type="GO" id="GO:0141221">
    <property type="term" value="F:histone deacetylase activity, hydrolytic mechanism"/>
    <property type="evidence" value="ECO:0007669"/>
    <property type="project" value="UniProtKB-EC"/>
</dbReference>
<dbReference type="RefSeq" id="XP_001584265.1">
    <property type="nucleotide sequence ID" value="XM_001584215.1"/>
</dbReference>
<organism evidence="15 16">
    <name type="scientific">Trichomonas vaginalis (strain ATCC PRA-98 / G3)</name>
    <dbReference type="NCBI Taxonomy" id="412133"/>
    <lineage>
        <taxon>Eukaryota</taxon>
        <taxon>Metamonada</taxon>
        <taxon>Parabasalia</taxon>
        <taxon>Trichomonadida</taxon>
        <taxon>Trichomonadidae</taxon>
        <taxon>Trichomonas</taxon>
    </lineage>
</organism>
<keyword evidence="5 10" id="KW-0156">Chromatin regulator</keyword>
<proteinExistence type="inferred from homology"/>